<dbReference type="InterPro" id="IPR002213">
    <property type="entry name" value="UDP_glucos_trans"/>
</dbReference>
<comment type="similarity">
    <text evidence="1">Belongs to the UDP-glycosyltransferase family.</text>
</comment>
<dbReference type="OrthoDB" id="5835829at2759"/>
<reference evidence="3 4" key="1">
    <citation type="journal article" date="2013" name="Nat. Commun.">
        <title>The evolution and pathogenic mechanisms of the rice sheath blight pathogen.</title>
        <authorList>
            <person name="Zheng A."/>
            <person name="Lin R."/>
            <person name="Xu L."/>
            <person name="Qin P."/>
            <person name="Tang C."/>
            <person name="Ai P."/>
            <person name="Zhang D."/>
            <person name="Liu Y."/>
            <person name="Sun Z."/>
            <person name="Feng H."/>
            <person name="Wang Y."/>
            <person name="Chen Y."/>
            <person name="Liang X."/>
            <person name="Fu R."/>
            <person name="Li Q."/>
            <person name="Zhang J."/>
            <person name="Yu X."/>
            <person name="Xie Z."/>
            <person name="Ding L."/>
            <person name="Guan P."/>
            <person name="Tang J."/>
            <person name="Liang Y."/>
            <person name="Wang S."/>
            <person name="Deng Q."/>
            <person name="Li S."/>
            <person name="Zhu J."/>
            <person name="Wang L."/>
            <person name="Liu H."/>
            <person name="Li P."/>
        </authorList>
    </citation>
    <scope>NUCLEOTIDE SEQUENCE [LARGE SCALE GENOMIC DNA]</scope>
    <source>
        <strain evidence="4">AG-1 IA</strain>
    </source>
</reference>
<protein>
    <submittedName>
        <fullName evidence="3">UDPGT domain-containing protein</fullName>
    </submittedName>
</protein>
<gene>
    <name evidence="3" type="ORF">AG1IA_09237</name>
</gene>
<dbReference type="AlphaFoldDB" id="L8WK46"/>
<evidence type="ECO:0000256" key="2">
    <source>
        <dbReference type="ARBA" id="ARBA00022679"/>
    </source>
</evidence>
<name>L8WK46_THACA</name>
<keyword evidence="2" id="KW-0808">Transferase</keyword>
<dbReference type="SUPFAM" id="SSF53756">
    <property type="entry name" value="UDP-Glycosyltransferase/glycogen phosphorylase"/>
    <property type="match status" value="1"/>
</dbReference>
<dbReference type="PANTHER" id="PTHR48047:SF234">
    <property type="entry name" value="UDP-GLYCOSYLTRANSFERASES DOMAIN-CONTAINING PROTEIN"/>
    <property type="match status" value="1"/>
</dbReference>
<organism evidence="3 4">
    <name type="scientific">Thanatephorus cucumeris (strain AG1-IA)</name>
    <name type="common">Rice sheath blight fungus</name>
    <name type="synonym">Rhizoctonia solani</name>
    <dbReference type="NCBI Taxonomy" id="983506"/>
    <lineage>
        <taxon>Eukaryota</taxon>
        <taxon>Fungi</taxon>
        <taxon>Dikarya</taxon>
        <taxon>Basidiomycota</taxon>
        <taxon>Agaricomycotina</taxon>
        <taxon>Agaricomycetes</taxon>
        <taxon>Cantharellales</taxon>
        <taxon>Ceratobasidiaceae</taxon>
        <taxon>Rhizoctonia</taxon>
        <taxon>Rhizoctonia solani AG-1</taxon>
    </lineage>
</organism>
<evidence type="ECO:0000313" key="4">
    <source>
        <dbReference type="Proteomes" id="UP000011668"/>
    </source>
</evidence>
<evidence type="ECO:0000256" key="1">
    <source>
        <dbReference type="ARBA" id="ARBA00009995"/>
    </source>
</evidence>
<dbReference type="Pfam" id="PF00201">
    <property type="entry name" value="UDPGT"/>
    <property type="match status" value="1"/>
</dbReference>
<dbReference type="CDD" id="cd03784">
    <property type="entry name" value="GT1_Gtf-like"/>
    <property type="match status" value="1"/>
</dbReference>
<dbReference type="Proteomes" id="UP000011668">
    <property type="component" value="Unassembled WGS sequence"/>
</dbReference>
<dbReference type="Gene3D" id="3.40.50.2000">
    <property type="entry name" value="Glycogen Phosphorylase B"/>
    <property type="match status" value="2"/>
</dbReference>
<dbReference type="PANTHER" id="PTHR48047">
    <property type="entry name" value="GLYCOSYLTRANSFERASE"/>
    <property type="match status" value="1"/>
</dbReference>
<accession>L8WK46</accession>
<keyword evidence="4" id="KW-1185">Reference proteome</keyword>
<sequence length="782" mass="86252">MYGTKHCIVYWATGIHPAITLVGITDDPTGSTKIIRRLESFPPIMGVTAIITAARAINFVPFLSRVHSGCPKECCHPITRFARLPDTTRSTANASGHGTPDYREHHPTFKLLARNSTRNMTNSPLNHMIFIPGPPWGEMLRRSPTAPPLTEQMLQDICALTEVHKAVKYLDAQRSTYTRRIRIVTSSNNGGPSVSLGNPIGMIESLEGAFSRWIAAELCQATIIQVDGRPVNAPTLIIEDIFTGGISLTCKDVHSLPVVGWWLMPAASLICRGTQDAQNLIQYKLQSEDVLTKSKDLSPQGISNLLVCVPGIPPHYQWEMATQELPFAGPVMSFLLGRWKAMVERIDTVISCTTFEMEPISATALPKFIGKGLEQFCIGPSVDLTPPHQPDPDSPVTQFLDRAYAENGAHSIIYISFGTLFFPLMDSIPHLMAVLDEISKFGYRFIFALSSASATLDKSWMDGHIDAGNAIFPQWTNQTAVLEHPAIHYFLSHGGWNSTTEALVRGVPMIFWPMGADQPTNAIQIAAVHDCGFELLQVRTGPAKFVAYQNGREVEIVGTDDAVRDEMGRILKMSKGTRGRHQRMNVRMLGRVITESLGPGGSGDIALERLGVKLGLVPMYMMLPGSRWPGGSGAEHVLDVSRVLTGAWEGRARRTNVVDHEHRAVAWLGLHIFEYISIANFQCFNFFANRHGQCNSIFDRTINECFHRDEQMGAKFETNKRSQDSVFAKGVGSRGLHKPSIESFAPLEPKRIFWDAPTFGIALSVRANPERSASTLGRSEGA</sequence>
<comment type="caution">
    <text evidence="3">The sequence shown here is derived from an EMBL/GenBank/DDBJ whole genome shotgun (WGS) entry which is preliminary data.</text>
</comment>
<proteinExistence type="inferred from homology"/>
<dbReference type="HOGENOM" id="CLU_358310_0_0_1"/>
<evidence type="ECO:0000313" key="3">
    <source>
        <dbReference type="EMBL" id="ELU36734.1"/>
    </source>
</evidence>
<dbReference type="GO" id="GO:0035251">
    <property type="term" value="F:UDP-glucosyltransferase activity"/>
    <property type="evidence" value="ECO:0007669"/>
    <property type="project" value="TreeGrafter"/>
</dbReference>
<dbReference type="EMBL" id="AFRT01003099">
    <property type="protein sequence ID" value="ELU36734.1"/>
    <property type="molecule type" value="Genomic_DNA"/>
</dbReference>